<keyword evidence="2 4" id="KW-0378">Hydrolase</keyword>
<dbReference type="GO" id="GO:0005975">
    <property type="term" value="P:carbohydrate metabolic process"/>
    <property type="evidence" value="ECO:0007669"/>
    <property type="project" value="InterPro"/>
</dbReference>
<dbReference type="Gene3D" id="3.20.20.80">
    <property type="entry name" value="Glycosidases"/>
    <property type="match status" value="1"/>
</dbReference>
<evidence type="ECO:0000256" key="1">
    <source>
        <dbReference type="ARBA" id="ARBA00012729"/>
    </source>
</evidence>
<feature type="domain" description="GH18" evidence="6">
    <location>
        <begin position="87"/>
        <end position="310"/>
    </location>
</feature>
<dbReference type="InterPro" id="IPR050542">
    <property type="entry name" value="Glycosyl_Hydrlase18_Chitinase"/>
</dbReference>
<gene>
    <name evidence="7" type="ORF">As57867_022526</name>
</gene>
<evidence type="ECO:0000313" key="7">
    <source>
        <dbReference type="EMBL" id="KAF0685540.1"/>
    </source>
</evidence>
<dbReference type="OrthoDB" id="3012298at2759"/>
<evidence type="ECO:0000256" key="5">
    <source>
        <dbReference type="RuleBase" id="RU004453"/>
    </source>
</evidence>
<dbReference type="PANTHER" id="PTHR45708">
    <property type="entry name" value="ENDOCHITINASE"/>
    <property type="match status" value="1"/>
</dbReference>
<dbReference type="EC" id="3.2.1.14" evidence="1"/>
<dbReference type="InterPro" id="IPR001223">
    <property type="entry name" value="Glyco_hydro18_cat"/>
</dbReference>
<comment type="caution">
    <text evidence="7">The sequence shown here is derived from an EMBL/GenBank/DDBJ whole genome shotgun (WGS) entry which is preliminary data.</text>
</comment>
<evidence type="ECO:0000259" key="6">
    <source>
        <dbReference type="PROSITE" id="PS51910"/>
    </source>
</evidence>
<feature type="non-terminal residue" evidence="7">
    <location>
        <position position="310"/>
    </location>
</feature>
<proteinExistence type="inferred from homology"/>
<dbReference type="InterPro" id="IPR017853">
    <property type="entry name" value="GH"/>
</dbReference>
<accession>A0A6A4XQL4</accession>
<evidence type="ECO:0000256" key="4">
    <source>
        <dbReference type="RuleBase" id="RU000489"/>
    </source>
</evidence>
<reference evidence="7" key="1">
    <citation type="submission" date="2019-06" db="EMBL/GenBank/DDBJ databases">
        <title>Genomics analysis of Aphanomyces spp. identifies a new class of oomycete effector associated with host adaptation.</title>
        <authorList>
            <person name="Gaulin E."/>
        </authorList>
    </citation>
    <scope>NUCLEOTIDE SEQUENCE</scope>
    <source>
        <strain evidence="7">CBS 578.67</strain>
    </source>
</reference>
<evidence type="ECO:0000256" key="3">
    <source>
        <dbReference type="ARBA" id="ARBA00023295"/>
    </source>
</evidence>
<dbReference type="PROSITE" id="PS51910">
    <property type="entry name" value="GH18_2"/>
    <property type="match status" value="1"/>
</dbReference>
<organism evidence="7">
    <name type="scientific">Aphanomyces stellatus</name>
    <dbReference type="NCBI Taxonomy" id="120398"/>
    <lineage>
        <taxon>Eukaryota</taxon>
        <taxon>Sar</taxon>
        <taxon>Stramenopiles</taxon>
        <taxon>Oomycota</taxon>
        <taxon>Saprolegniomycetes</taxon>
        <taxon>Saprolegniales</taxon>
        <taxon>Verrucalvaceae</taxon>
        <taxon>Aphanomyces</taxon>
    </lineage>
</organism>
<sequence length="310" mass="32928">MFLASTASFSNLLCPPTVLTIALVASVALANGRGFVGQVLQVEHVQSNSVLTNHNPSEVLEPQTHRGLPVRNNQIPPTLQTASLPTHNLVGYWHNFKNPSGNAYPLTQVGKDWDVIVVAFAENLGAGKVGFILDPSAGTEAQFITDIAALKAAGKKAVLSLGGQDGSVTLGDATETANFVSTTFDLMQKYGFDGIDLDLENGVSQGLPIINNLITGVKQLKQKVGPSFYLSMAPEHPYVQGGYSTYGGIWGAYLPIIDGLRDELTQIHVQYYNNGGFVYTDGRTLNEGTVDCLVGASACLSRGSRPTTAT</sequence>
<dbReference type="GO" id="GO:0008843">
    <property type="term" value="F:endochitinase activity"/>
    <property type="evidence" value="ECO:0007669"/>
    <property type="project" value="UniProtKB-EC"/>
</dbReference>
<comment type="similarity">
    <text evidence="5">Belongs to the glycosyl hydrolase 18 family.</text>
</comment>
<dbReference type="EMBL" id="VJMH01007089">
    <property type="protein sequence ID" value="KAF0685540.1"/>
    <property type="molecule type" value="Genomic_DNA"/>
</dbReference>
<dbReference type="Pfam" id="PF00704">
    <property type="entry name" value="Glyco_hydro_18"/>
    <property type="match status" value="1"/>
</dbReference>
<dbReference type="InterPro" id="IPR001579">
    <property type="entry name" value="Glyco_hydro_18_chit_AS"/>
</dbReference>
<dbReference type="PANTHER" id="PTHR45708:SF49">
    <property type="entry name" value="ENDOCHITINASE"/>
    <property type="match status" value="1"/>
</dbReference>
<dbReference type="AlphaFoldDB" id="A0A6A4XQL4"/>
<name>A0A6A4XQL4_9STRA</name>
<dbReference type="PROSITE" id="PS01095">
    <property type="entry name" value="GH18_1"/>
    <property type="match status" value="1"/>
</dbReference>
<dbReference type="SUPFAM" id="SSF51445">
    <property type="entry name" value="(Trans)glycosidases"/>
    <property type="match status" value="1"/>
</dbReference>
<protein>
    <recommendedName>
        <fullName evidence="1">chitinase</fullName>
        <ecNumber evidence="1">3.2.1.14</ecNumber>
    </recommendedName>
</protein>
<evidence type="ECO:0000256" key="2">
    <source>
        <dbReference type="ARBA" id="ARBA00022801"/>
    </source>
</evidence>
<keyword evidence="3 4" id="KW-0326">Glycosidase</keyword>